<evidence type="ECO:0000259" key="4">
    <source>
        <dbReference type="PROSITE" id="PS50932"/>
    </source>
</evidence>
<keyword evidence="1" id="KW-0805">Transcription regulation</keyword>
<evidence type="ECO:0000256" key="1">
    <source>
        <dbReference type="ARBA" id="ARBA00023015"/>
    </source>
</evidence>
<keyword evidence="3" id="KW-0804">Transcription</keyword>
<dbReference type="InterPro" id="IPR001761">
    <property type="entry name" value="Peripla_BP/Lac1_sug-bd_dom"/>
</dbReference>
<dbReference type="PROSITE" id="PS00356">
    <property type="entry name" value="HTH_LACI_1"/>
    <property type="match status" value="1"/>
</dbReference>
<gene>
    <name evidence="5" type="ORF">HMPREF0202_01726</name>
</gene>
<dbReference type="SUPFAM" id="SSF47413">
    <property type="entry name" value="lambda repressor-like DNA-binding domains"/>
    <property type="match status" value="1"/>
</dbReference>
<sequence>MKITIKEIAEDAGVSVSTVSRVISNNPKISEATKLRVREVIERLNYKPNIMARGLVKRRTGILGVIMPKETTTLFTSPFFIEVMQGISLKGKERDYYIMYDFCKNEKEEYEGTRKLAESGLVDGICLMSTRKNDKSIQYLKETNFPFVIIGEPEEKDGVLWVDNNNLKATYDMVKKIIHENSKKIVFVGGDKNLTVTINRVAGFEKACKELKLDYSIYLGKDFSRGEGYRLAEKIFSEQKCENFIISDDNLLKGFLEYLEKSNIENVNIGSFNKANIKKVWKNKIFLLDIKPEKLGMEAVDLLANCIQDKLESCNKIVDIELN</sequence>
<keyword evidence="2" id="KW-0238">DNA-binding</keyword>
<evidence type="ECO:0000256" key="3">
    <source>
        <dbReference type="ARBA" id="ARBA00023163"/>
    </source>
</evidence>
<dbReference type="InterPro" id="IPR000843">
    <property type="entry name" value="HTH_LacI"/>
</dbReference>
<comment type="caution">
    <text evidence="5">The sequence shown here is derived from an EMBL/GenBank/DDBJ whole genome shotgun (WGS) entry which is preliminary data.</text>
</comment>
<dbReference type="PANTHER" id="PTHR30146">
    <property type="entry name" value="LACI-RELATED TRANSCRIPTIONAL REPRESSOR"/>
    <property type="match status" value="1"/>
</dbReference>
<feature type="domain" description="HTH lacI-type" evidence="4">
    <location>
        <begin position="3"/>
        <end position="57"/>
    </location>
</feature>
<evidence type="ECO:0000256" key="2">
    <source>
        <dbReference type="ARBA" id="ARBA00023125"/>
    </source>
</evidence>
<dbReference type="InterPro" id="IPR010982">
    <property type="entry name" value="Lambda_DNA-bd_dom_sf"/>
</dbReference>
<dbReference type="AlphaFoldDB" id="U7V9E9"/>
<proteinExistence type="predicted"/>
<dbReference type="Gene3D" id="1.10.260.40">
    <property type="entry name" value="lambda repressor-like DNA-binding domains"/>
    <property type="match status" value="1"/>
</dbReference>
<dbReference type="Pfam" id="PF00532">
    <property type="entry name" value="Peripla_BP_1"/>
    <property type="match status" value="1"/>
</dbReference>
<dbReference type="eggNOG" id="COG1609">
    <property type="taxonomic scope" value="Bacteria"/>
</dbReference>
<dbReference type="PANTHER" id="PTHR30146:SF109">
    <property type="entry name" value="HTH-TYPE TRANSCRIPTIONAL REGULATOR GALS"/>
    <property type="match status" value="1"/>
</dbReference>
<evidence type="ECO:0000313" key="6">
    <source>
        <dbReference type="Proteomes" id="UP000017081"/>
    </source>
</evidence>
<dbReference type="SMART" id="SM00354">
    <property type="entry name" value="HTH_LACI"/>
    <property type="match status" value="1"/>
</dbReference>
<dbReference type="Gene3D" id="3.40.50.2300">
    <property type="match status" value="2"/>
</dbReference>
<dbReference type="HOGENOM" id="CLU_037628_6_2_0"/>
<dbReference type="CDD" id="cd06294">
    <property type="entry name" value="PBP1_MalR-like"/>
    <property type="match status" value="1"/>
</dbReference>
<organism evidence="5 6">
    <name type="scientific">Cetobacterium somerae ATCC BAA-474</name>
    <dbReference type="NCBI Taxonomy" id="1319815"/>
    <lineage>
        <taxon>Bacteria</taxon>
        <taxon>Fusobacteriati</taxon>
        <taxon>Fusobacteriota</taxon>
        <taxon>Fusobacteriia</taxon>
        <taxon>Fusobacteriales</taxon>
        <taxon>Fusobacteriaceae</taxon>
        <taxon>Cetobacterium</taxon>
    </lineage>
</organism>
<dbReference type="RefSeq" id="WP_023051262.1">
    <property type="nucleotide sequence ID" value="NZ_CP173062.2"/>
</dbReference>
<dbReference type="InterPro" id="IPR028082">
    <property type="entry name" value="Peripla_BP_I"/>
</dbReference>
<accession>U7V9E9</accession>
<reference evidence="5 6" key="1">
    <citation type="submission" date="2013-08" db="EMBL/GenBank/DDBJ databases">
        <authorList>
            <person name="Weinstock G."/>
            <person name="Sodergren E."/>
            <person name="Wylie T."/>
            <person name="Fulton L."/>
            <person name="Fulton R."/>
            <person name="Fronick C."/>
            <person name="O'Laughlin M."/>
            <person name="Godfrey J."/>
            <person name="Miner T."/>
            <person name="Herter B."/>
            <person name="Appelbaum E."/>
            <person name="Cordes M."/>
            <person name="Lek S."/>
            <person name="Wollam A."/>
            <person name="Pepin K.H."/>
            <person name="Palsikar V.B."/>
            <person name="Mitreva M."/>
            <person name="Wilson R.K."/>
        </authorList>
    </citation>
    <scope>NUCLEOTIDE SEQUENCE [LARGE SCALE GENOMIC DNA]</scope>
    <source>
        <strain evidence="5 6">ATCC BAA-474</strain>
    </source>
</reference>
<dbReference type="GO" id="GO:0000976">
    <property type="term" value="F:transcription cis-regulatory region binding"/>
    <property type="evidence" value="ECO:0007669"/>
    <property type="project" value="TreeGrafter"/>
</dbReference>
<dbReference type="Proteomes" id="UP000017081">
    <property type="component" value="Unassembled WGS sequence"/>
</dbReference>
<dbReference type="PROSITE" id="PS50932">
    <property type="entry name" value="HTH_LACI_2"/>
    <property type="match status" value="1"/>
</dbReference>
<dbReference type="GO" id="GO:0003700">
    <property type="term" value="F:DNA-binding transcription factor activity"/>
    <property type="evidence" value="ECO:0007669"/>
    <property type="project" value="TreeGrafter"/>
</dbReference>
<dbReference type="Pfam" id="PF00356">
    <property type="entry name" value="LacI"/>
    <property type="match status" value="1"/>
</dbReference>
<keyword evidence="6" id="KW-1185">Reference proteome</keyword>
<dbReference type="SUPFAM" id="SSF53822">
    <property type="entry name" value="Periplasmic binding protein-like I"/>
    <property type="match status" value="1"/>
</dbReference>
<protein>
    <recommendedName>
        <fullName evidence="4">HTH lacI-type domain-containing protein</fullName>
    </recommendedName>
</protein>
<dbReference type="STRING" id="1319815.HMPREF0202_01726"/>
<dbReference type="EMBL" id="AXZF01000067">
    <property type="protein sequence ID" value="ERT68337.1"/>
    <property type="molecule type" value="Genomic_DNA"/>
</dbReference>
<name>U7V9E9_9FUSO</name>
<dbReference type="CDD" id="cd01392">
    <property type="entry name" value="HTH_LacI"/>
    <property type="match status" value="1"/>
</dbReference>
<evidence type="ECO:0000313" key="5">
    <source>
        <dbReference type="EMBL" id="ERT68337.1"/>
    </source>
</evidence>
<dbReference type="PRINTS" id="PR00036">
    <property type="entry name" value="HTHLACI"/>
</dbReference>